<evidence type="ECO:0000259" key="1">
    <source>
        <dbReference type="Pfam" id="PF07883"/>
    </source>
</evidence>
<gene>
    <name evidence="2" type="ORF">EDD80_11558</name>
</gene>
<evidence type="ECO:0000313" key="2">
    <source>
        <dbReference type="EMBL" id="TCS85075.1"/>
    </source>
</evidence>
<dbReference type="SUPFAM" id="SSF51182">
    <property type="entry name" value="RmlC-like cupins"/>
    <property type="match status" value="1"/>
</dbReference>
<dbReference type="Gene3D" id="2.60.120.10">
    <property type="entry name" value="Jelly Rolls"/>
    <property type="match status" value="1"/>
</dbReference>
<dbReference type="EMBL" id="SMAD01000015">
    <property type="protein sequence ID" value="TCS85075.1"/>
    <property type="molecule type" value="Genomic_DNA"/>
</dbReference>
<dbReference type="InterPro" id="IPR011051">
    <property type="entry name" value="RmlC_Cupin_sf"/>
</dbReference>
<name>A0A4R3KM95_9SPHI</name>
<dbReference type="AlphaFoldDB" id="A0A4R3KM95"/>
<dbReference type="OrthoDB" id="2620172at2"/>
<keyword evidence="3" id="KW-1185">Reference proteome</keyword>
<accession>A0A4R3KM95</accession>
<reference evidence="2 3" key="1">
    <citation type="submission" date="2019-03" db="EMBL/GenBank/DDBJ databases">
        <title>Genomic Encyclopedia of Type Strains, Phase IV (KMG-IV): sequencing the most valuable type-strain genomes for metagenomic binning, comparative biology and taxonomic classification.</title>
        <authorList>
            <person name="Goeker M."/>
        </authorList>
    </citation>
    <scope>NUCLEOTIDE SEQUENCE [LARGE SCALE GENOMIC DNA]</scope>
    <source>
        <strain evidence="2 3">DSM 21100</strain>
    </source>
</reference>
<dbReference type="InterPro" id="IPR014710">
    <property type="entry name" value="RmlC-like_jellyroll"/>
</dbReference>
<dbReference type="Proteomes" id="UP000295807">
    <property type="component" value="Unassembled WGS sequence"/>
</dbReference>
<dbReference type="Pfam" id="PF07883">
    <property type="entry name" value="Cupin_2"/>
    <property type="match status" value="1"/>
</dbReference>
<protein>
    <submittedName>
        <fullName evidence="2">Cupin domain</fullName>
    </submittedName>
</protein>
<comment type="caution">
    <text evidence="2">The sequence shown here is derived from an EMBL/GenBank/DDBJ whole genome shotgun (WGS) entry which is preliminary data.</text>
</comment>
<dbReference type="InterPro" id="IPR013096">
    <property type="entry name" value="Cupin_2"/>
</dbReference>
<feature type="domain" description="Cupin type-2" evidence="1">
    <location>
        <begin position="32"/>
        <end position="90"/>
    </location>
</feature>
<organism evidence="2 3">
    <name type="scientific">Anseongella ginsenosidimutans</name>
    <dbReference type="NCBI Taxonomy" id="496056"/>
    <lineage>
        <taxon>Bacteria</taxon>
        <taxon>Pseudomonadati</taxon>
        <taxon>Bacteroidota</taxon>
        <taxon>Sphingobacteriia</taxon>
        <taxon>Sphingobacteriales</taxon>
        <taxon>Sphingobacteriaceae</taxon>
        <taxon>Anseongella</taxon>
    </lineage>
</organism>
<sequence>MHISTNEARGILSRSDKPFAKLFTHGTLEVEIYQPHIEDHQQPHSKDEVYIIISGEGDFFLEGKITAFKPGDFLFVPAGAEHRFINFSDNFSTWVFFYGPEGGEK</sequence>
<dbReference type="RefSeq" id="WP_132130493.1">
    <property type="nucleotide sequence ID" value="NZ_CP042432.1"/>
</dbReference>
<evidence type="ECO:0000313" key="3">
    <source>
        <dbReference type="Proteomes" id="UP000295807"/>
    </source>
</evidence>
<proteinExistence type="predicted"/>